<keyword evidence="10" id="KW-0472">Membrane</keyword>
<keyword evidence="3" id="KW-0349">Heme</keyword>
<evidence type="ECO:0000256" key="9">
    <source>
        <dbReference type="ARBA" id="ARBA00023004"/>
    </source>
</evidence>
<dbReference type="InterPro" id="IPR001199">
    <property type="entry name" value="Cyt_B5-like_heme/steroid-bd"/>
</dbReference>
<dbReference type="EMBL" id="AMQM01007444">
    <property type="status" value="NOT_ANNOTATED_CDS"/>
    <property type="molecule type" value="Genomic_DNA"/>
</dbReference>
<evidence type="ECO:0000256" key="10">
    <source>
        <dbReference type="ARBA" id="ARBA00023136"/>
    </source>
</evidence>
<keyword evidence="9" id="KW-0408">Iron</keyword>
<dbReference type="HOGENOM" id="CLU_102602_4_2_1"/>
<evidence type="ECO:0000256" key="4">
    <source>
        <dbReference type="ARBA" id="ARBA00022692"/>
    </source>
</evidence>
<dbReference type="AlphaFoldDB" id="T1EKX0"/>
<dbReference type="STRING" id="6412.T1EKX0"/>
<evidence type="ECO:0000256" key="11">
    <source>
        <dbReference type="ARBA" id="ARBA00037877"/>
    </source>
</evidence>
<evidence type="ECO:0000256" key="6">
    <source>
        <dbReference type="ARBA" id="ARBA00022824"/>
    </source>
</evidence>
<dbReference type="InterPro" id="IPR050668">
    <property type="entry name" value="Cytochrome_b5"/>
</dbReference>
<organism evidence="16 17">
    <name type="scientific">Helobdella robusta</name>
    <name type="common">Californian leech</name>
    <dbReference type="NCBI Taxonomy" id="6412"/>
    <lineage>
        <taxon>Eukaryota</taxon>
        <taxon>Metazoa</taxon>
        <taxon>Spiralia</taxon>
        <taxon>Lophotrochozoa</taxon>
        <taxon>Annelida</taxon>
        <taxon>Clitellata</taxon>
        <taxon>Hirudinea</taxon>
        <taxon>Rhynchobdellida</taxon>
        <taxon>Glossiphoniidae</taxon>
        <taxon>Helobdella</taxon>
    </lineage>
</organism>
<evidence type="ECO:0000313" key="15">
    <source>
        <dbReference type="EMBL" id="ESN93285.1"/>
    </source>
</evidence>
<keyword evidence="4" id="KW-0812">Transmembrane</keyword>
<comment type="similarity">
    <text evidence="12">Belongs to the cytochrome b5 family.</text>
</comment>
<evidence type="ECO:0000256" key="8">
    <source>
        <dbReference type="ARBA" id="ARBA00022982"/>
    </source>
</evidence>
<name>T1EKX0_HELRO</name>
<feature type="domain" description="Cytochrome b5 heme-binding" evidence="14">
    <location>
        <begin position="2"/>
        <end position="75"/>
    </location>
</feature>
<evidence type="ECO:0000256" key="1">
    <source>
        <dbReference type="ARBA" id="ARBA00004131"/>
    </source>
</evidence>
<dbReference type="EMBL" id="KB097620">
    <property type="protein sequence ID" value="ESN93285.1"/>
    <property type="molecule type" value="Genomic_DNA"/>
</dbReference>
<dbReference type="PANTHER" id="PTHR19359">
    <property type="entry name" value="CYTOCHROME B5"/>
    <property type="match status" value="1"/>
</dbReference>
<dbReference type="eggNOG" id="KOG0537">
    <property type="taxonomic scope" value="Eukaryota"/>
</dbReference>
<keyword evidence="8" id="KW-0249">Electron transport</keyword>
<dbReference type="InterPro" id="IPR036400">
    <property type="entry name" value="Cyt_B5-like_heme/steroid_sf"/>
</dbReference>
<gene>
    <name evidence="16" type="primary">20197220</name>
    <name evidence="15" type="ORF">HELRODRAFT_152794</name>
</gene>
<dbReference type="GO" id="GO:0005789">
    <property type="term" value="C:endoplasmic reticulum membrane"/>
    <property type="evidence" value="ECO:0007669"/>
    <property type="project" value="UniProtKB-SubCell"/>
</dbReference>
<dbReference type="Gene3D" id="3.10.120.10">
    <property type="entry name" value="Cytochrome b5-like heme/steroid binding domain"/>
    <property type="match status" value="1"/>
</dbReference>
<dbReference type="GO" id="GO:0020037">
    <property type="term" value="F:heme binding"/>
    <property type="evidence" value="ECO:0000318"/>
    <property type="project" value="GO_Central"/>
</dbReference>
<reference evidence="17" key="1">
    <citation type="submission" date="2012-12" db="EMBL/GenBank/DDBJ databases">
        <authorList>
            <person name="Hellsten U."/>
            <person name="Grimwood J."/>
            <person name="Chapman J.A."/>
            <person name="Shapiro H."/>
            <person name="Aerts A."/>
            <person name="Otillar R.P."/>
            <person name="Terry A.Y."/>
            <person name="Boore J.L."/>
            <person name="Simakov O."/>
            <person name="Marletaz F."/>
            <person name="Cho S.-J."/>
            <person name="Edsinger-Gonzales E."/>
            <person name="Havlak P."/>
            <person name="Kuo D.-H."/>
            <person name="Larsson T."/>
            <person name="Lv J."/>
            <person name="Arendt D."/>
            <person name="Savage R."/>
            <person name="Osoegawa K."/>
            <person name="de Jong P."/>
            <person name="Lindberg D.R."/>
            <person name="Seaver E.C."/>
            <person name="Weisblat D.A."/>
            <person name="Putnam N.H."/>
            <person name="Grigoriev I.V."/>
            <person name="Rokhsar D.S."/>
        </authorList>
    </citation>
    <scope>NUCLEOTIDE SEQUENCE</scope>
</reference>
<dbReference type="EnsemblMetazoa" id="HelroT152794">
    <property type="protein sequence ID" value="HelroP152794"/>
    <property type="gene ID" value="HelroG152794"/>
</dbReference>
<evidence type="ECO:0000256" key="7">
    <source>
        <dbReference type="ARBA" id="ARBA00022848"/>
    </source>
</evidence>
<protein>
    <recommendedName>
        <fullName evidence="13">Cytochrome b5</fullName>
    </recommendedName>
</protein>
<dbReference type="SUPFAM" id="SSF55856">
    <property type="entry name" value="Cytochrome b5-like heme/steroid binding domain"/>
    <property type="match status" value="1"/>
</dbReference>
<dbReference type="PROSITE" id="PS50255">
    <property type="entry name" value="CYTOCHROME_B5_2"/>
    <property type="match status" value="1"/>
</dbReference>
<evidence type="ECO:0000313" key="16">
    <source>
        <dbReference type="EnsemblMetazoa" id="HelroP152794"/>
    </source>
</evidence>
<evidence type="ECO:0000259" key="14">
    <source>
        <dbReference type="PROSITE" id="PS50255"/>
    </source>
</evidence>
<comment type="subcellular location">
    <subcellularLocation>
        <location evidence="1">Endoplasmic reticulum membrane</location>
        <topology evidence="1">Single-pass membrane protein</topology>
        <orientation evidence="1">Cytoplasmic side</orientation>
    </subcellularLocation>
    <subcellularLocation>
        <location evidence="11">Microsome membrane</location>
        <topology evidence="11">Single-pass membrane protein</topology>
        <orientation evidence="11">Cytoplasmic side</orientation>
    </subcellularLocation>
</comment>
<dbReference type="GO" id="GO:0016020">
    <property type="term" value="C:membrane"/>
    <property type="evidence" value="ECO:0000318"/>
    <property type="project" value="GO_Central"/>
</dbReference>
<keyword evidence="5" id="KW-0479">Metal-binding</keyword>
<evidence type="ECO:0000256" key="13">
    <source>
        <dbReference type="ARBA" id="ARBA00039806"/>
    </source>
</evidence>
<keyword evidence="2" id="KW-0813">Transport</keyword>
<dbReference type="InParanoid" id="T1EKX0"/>
<keyword evidence="6" id="KW-0256">Endoplasmic reticulum</keyword>
<dbReference type="OMA" id="PEHEQTH"/>
<dbReference type="GO" id="GO:0046872">
    <property type="term" value="F:metal ion binding"/>
    <property type="evidence" value="ECO:0007669"/>
    <property type="project" value="UniProtKB-KW"/>
</dbReference>
<evidence type="ECO:0000256" key="2">
    <source>
        <dbReference type="ARBA" id="ARBA00022448"/>
    </source>
</evidence>
<evidence type="ECO:0000256" key="3">
    <source>
        <dbReference type="ARBA" id="ARBA00022617"/>
    </source>
</evidence>
<accession>T1EKX0</accession>
<evidence type="ECO:0000313" key="17">
    <source>
        <dbReference type="Proteomes" id="UP000015101"/>
    </source>
</evidence>
<proteinExistence type="inferred from homology"/>
<dbReference type="PANTHER" id="PTHR19359:SF150">
    <property type="entry name" value="CYTOCHROME B5"/>
    <property type="match status" value="1"/>
</dbReference>
<reference evidence="15 17" key="2">
    <citation type="journal article" date="2013" name="Nature">
        <title>Insights into bilaterian evolution from three spiralian genomes.</title>
        <authorList>
            <person name="Simakov O."/>
            <person name="Marletaz F."/>
            <person name="Cho S.J."/>
            <person name="Edsinger-Gonzales E."/>
            <person name="Havlak P."/>
            <person name="Hellsten U."/>
            <person name="Kuo D.H."/>
            <person name="Larsson T."/>
            <person name="Lv J."/>
            <person name="Arendt D."/>
            <person name="Savage R."/>
            <person name="Osoegawa K."/>
            <person name="de Jong P."/>
            <person name="Grimwood J."/>
            <person name="Chapman J.A."/>
            <person name="Shapiro H."/>
            <person name="Aerts A."/>
            <person name="Otillar R.P."/>
            <person name="Terry A.Y."/>
            <person name="Boore J.L."/>
            <person name="Grigoriev I.V."/>
            <person name="Lindberg D.R."/>
            <person name="Seaver E.C."/>
            <person name="Weisblat D.A."/>
            <person name="Putnam N.H."/>
            <person name="Rokhsar D.S."/>
        </authorList>
    </citation>
    <scope>NUCLEOTIDE SEQUENCE</scope>
</reference>
<dbReference type="Pfam" id="PF00173">
    <property type="entry name" value="Cyt-b5"/>
    <property type="match status" value="1"/>
</dbReference>
<reference evidence="16" key="3">
    <citation type="submission" date="2015-06" db="UniProtKB">
        <authorList>
            <consortium name="EnsemblMetazoa"/>
        </authorList>
    </citation>
    <scope>IDENTIFICATION</scope>
</reference>
<dbReference type="Proteomes" id="UP000015101">
    <property type="component" value="Unassembled WGS sequence"/>
</dbReference>
<dbReference type="GeneID" id="20197220"/>
<dbReference type="KEGG" id="hro:HELRODRAFT_152794"/>
<dbReference type="RefSeq" id="XP_009028566.1">
    <property type="nucleotide sequence ID" value="XM_009030318.1"/>
</dbReference>
<sequence length="75" mass="8471">MAGVYSLRDVAEHNTAEEPWLIIDDKVYNVKKLLPDHPGGEFILLSNAGKNATTAFERKGHSENAKRWMKDFQIG</sequence>
<dbReference type="OrthoDB" id="260519at2759"/>
<evidence type="ECO:0000256" key="5">
    <source>
        <dbReference type="ARBA" id="ARBA00022723"/>
    </source>
</evidence>
<dbReference type="CTD" id="20197220"/>
<keyword evidence="17" id="KW-1185">Reference proteome</keyword>
<dbReference type="SMART" id="SM01117">
    <property type="entry name" value="Cyt-b5"/>
    <property type="match status" value="1"/>
</dbReference>
<evidence type="ECO:0000256" key="12">
    <source>
        <dbReference type="ARBA" id="ARBA00038168"/>
    </source>
</evidence>
<dbReference type="PRINTS" id="PR00363">
    <property type="entry name" value="CYTOCHROMEB5"/>
</dbReference>
<keyword evidence="7" id="KW-0492">Microsome</keyword>